<keyword evidence="3 6" id="KW-0812">Transmembrane</keyword>
<dbReference type="GO" id="GO:0005886">
    <property type="term" value="C:plasma membrane"/>
    <property type="evidence" value="ECO:0007669"/>
    <property type="project" value="UniProtKB-SubCell"/>
</dbReference>
<proteinExistence type="predicted"/>
<keyword evidence="4 6" id="KW-1133">Transmembrane helix</keyword>
<dbReference type="PROSITE" id="PS50222">
    <property type="entry name" value="EF_HAND_2"/>
    <property type="match status" value="1"/>
</dbReference>
<evidence type="ECO:0000256" key="4">
    <source>
        <dbReference type="ARBA" id="ARBA00022989"/>
    </source>
</evidence>
<dbReference type="InterPro" id="IPR029787">
    <property type="entry name" value="Nucleotide_cyclase"/>
</dbReference>
<dbReference type="InterPro" id="IPR029151">
    <property type="entry name" value="Sensor-like_sf"/>
</dbReference>
<comment type="subcellular location">
    <subcellularLocation>
        <location evidence="1">Cell membrane</location>
        <topology evidence="1">Multi-pass membrane protein</topology>
    </subcellularLocation>
</comment>
<dbReference type="InterPro" id="IPR001633">
    <property type="entry name" value="EAL_dom"/>
</dbReference>
<feature type="domain" description="GGDEF" evidence="9">
    <location>
        <begin position="330"/>
        <end position="462"/>
    </location>
</feature>
<evidence type="ECO:0000256" key="3">
    <source>
        <dbReference type="ARBA" id="ARBA00022692"/>
    </source>
</evidence>
<dbReference type="PANTHER" id="PTHR33121:SF70">
    <property type="entry name" value="SIGNALING PROTEIN YKOW"/>
    <property type="match status" value="1"/>
</dbReference>
<dbReference type="PROSITE" id="PS50883">
    <property type="entry name" value="EAL"/>
    <property type="match status" value="1"/>
</dbReference>
<dbReference type="GO" id="GO:0071111">
    <property type="term" value="F:cyclic-guanylate-specific phosphodiesterase activity"/>
    <property type="evidence" value="ECO:0007669"/>
    <property type="project" value="InterPro"/>
</dbReference>
<dbReference type="CDD" id="cd12914">
    <property type="entry name" value="PDC1_DGC_like"/>
    <property type="match status" value="1"/>
</dbReference>
<reference evidence="10 11" key="1">
    <citation type="submission" date="2019-03" db="EMBL/GenBank/DDBJ databases">
        <title>Genomic Encyclopedia of Type Strains, Phase IV (KMG-IV): sequencing the most valuable type-strain genomes for metagenomic binning, comparative biology and taxonomic classification.</title>
        <authorList>
            <person name="Goeker M."/>
        </authorList>
    </citation>
    <scope>NUCLEOTIDE SEQUENCE [LARGE SCALE GENOMIC DNA]</scope>
    <source>
        <strain evidence="10 11">DSM 29487</strain>
    </source>
</reference>
<dbReference type="PROSITE" id="PS50887">
    <property type="entry name" value="GGDEF"/>
    <property type="match status" value="1"/>
</dbReference>
<name>A0A4R3YVC4_9FIRM</name>
<evidence type="ECO:0000259" key="7">
    <source>
        <dbReference type="PROSITE" id="PS50222"/>
    </source>
</evidence>
<evidence type="ECO:0000256" key="5">
    <source>
        <dbReference type="ARBA" id="ARBA00023136"/>
    </source>
</evidence>
<evidence type="ECO:0000313" key="11">
    <source>
        <dbReference type="Proteomes" id="UP000295515"/>
    </source>
</evidence>
<organism evidence="10 11">
    <name type="scientific">Longibaculum muris</name>
    <dbReference type="NCBI Taxonomy" id="1796628"/>
    <lineage>
        <taxon>Bacteria</taxon>
        <taxon>Bacillati</taxon>
        <taxon>Bacillota</taxon>
        <taxon>Erysipelotrichia</taxon>
        <taxon>Erysipelotrichales</taxon>
        <taxon>Coprobacillaceae</taxon>
        <taxon>Longibaculum</taxon>
    </lineage>
</organism>
<dbReference type="Gene3D" id="3.30.450.20">
    <property type="entry name" value="PAS domain"/>
    <property type="match status" value="2"/>
</dbReference>
<dbReference type="Pfam" id="PF02743">
    <property type="entry name" value="dCache_1"/>
    <property type="match status" value="1"/>
</dbReference>
<gene>
    <name evidence="10" type="ORF">EDD60_1174</name>
</gene>
<dbReference type="Gene3D" id="3.30.70.270">
    <property type="match status" value="1"/>
</dbReference>
<sequence length="724" mass="84375">MKVLLKRSIIVGLILLLVCSGVATIYINSLSTNLYDETNEYLQDITIQTATAIKNKINENLTQLKSISLIIHQQDMSQKELLNYLDELAQRDGLKRFGIANKDGDVITSDNKTFNIKERQYFKDSLAGKAATSTSLIDYVDNKKIIVYSVPIYNQKEIVDGVLFGTFETDKLSDILSTAAYNDVGYSFIFNEQGQIIICSDDHLELSNIEDLNKIYLKDIDVKGDGIISFQDLDETDKYLSYANIKNNDWLVASVFPREIATKKIQNFIQSALATWLLIGVGGALLLTYFYFTQGKNKLRITQLAYEDAVTQHYNFNKFLEYCHSTKRLSRYVLINCDIKGFKWFNEIYGEDIANQLLRTIIQCMEEICHEDEFCCRESADHFALLLYKDTHEHLEQRLSDLTQCIREKFTGEYSTSQYFFHFGIYEMSEADNDIKNAFKKTQYVKNDMKQLSKDDVIFYQEDVFQKGLYNQQIEKEFDSSLKQEHFKVYIQPKVNLKTGEVSSGEALVRWHHPHQGLIAPAAFIPIYEKNGMLEKLDSYVLERTLKTLVYWKEKYDKEISISINVSRTYLFNEGFAEHLIELIESYPINPQQIEIEITETTAFNHQEELILILKEFKKHHLRIALDDFGSGYSSLNMLKDFPIDVVKIDQEFFRTNTFTQMRGHIIIEQVIELCHRLNIEVVAEGVETKEQKDFLVKHHCDYVQGYYYYKPMLIKDFEKHFIK</sequence>
<evidence type="ECO:0000256" key="1">
    <source>
        <dbReference type="ARBA" id="ARBA00004651"/>
    </source>
</evidence>
<keyword evidence="11" id="KW-1185">Reference proteome</keyword>
<dbReference type="SUPFAM" id="SSF103190">
    <property type="entry name" value="Sensory domain-like"/>
    <property type="match status" value="1"/>
</dbReference>
<evidence type="ECO:0000313" key="10">
    <source>
        <dbReference type="EMBL" id="TCV95344.1"/>
    </source>
</evidence>
<dbReference type="InterPro" id="IPR000160">
    <property type="entry name" value="GGDEF_dom"/>
</dbReference>
<comment type="caution">
    <text evidence="10">The sequence shown here is derived from an EMBL/GenBank/DDBJ whole genome shotgun (WGS) entry which is preliminary data.</text>
</comment>
<dbReference type="PANTHER" id="PTHR33121">
    <property type="entry name" value="CYCLIC DI-GMP PHOSPHODIESTERASE PDEF"/>
    <property type="match status" value="1"/>
</dbReference>
<dbReference type="GO" id="GO:0005509">
    <property type="term" value="F:calcium ion binding"/>
    <property type="evidence" value="ECO:0007669"/>
    <property type="project" value="InterPro"/>
</dbReference>
<dbReference type="SMART" id="SM00267">
    <property type="entry name" value="GGDEF"/>
    <property type="match status" value="1"/>
</dbReference>
<dbReference type="CDD" id="cd01948">
    <property type="entry name" value="EAL"/>
    <property type="match status" value="1"/>
</dbReference>
<keyword evidence="5 6" id="KW-0472">Membrane</keyword>
<evidence type="ECO:0000259" key="8">
    <source>
        <dbReference type="PROSITE" id="PS50883"/>
    </source>
</evidence>
<dbReference type="Pfam" id="PF00563">
    <property type="entry name" value="EAL"/>
    <property type="match status" value="1"/>
</dbReference>
<evidence type="ECO:0000256" key="2">
    <source>
        <dbReference type="ARBA" id="ARBA00022475"/>
    </source>
</evidence>
<dbReference type="SMART" id="SM00052">
    <property type="entry name" value="EAL"/>
    <property type="match status" value="1"/>
</dbReference>
<dbReference type="InterPro" id="IPR043128">
    <property type="entry name" value="Rev_trsase/Diguanyl_cyclase"/>
</dbReference>
<accession>A0A4R3YVC4</accession>
<dbReference type="RefSeq" id="WP_066449673.1">
    <property type="nucleotide sequence ID" value="NZ_JANKBF010000007.1"/>
</dbReference>
<dbReference type="SUPFAM" id="SSF55073">
    <property type="entry name" value="Nucleotide cyclase"/>
    <property type="match status" value="1"/>
</dbReference>
<dbReference type="GeneID" id="98915984"/>
<dbReference type="Pfam" id="PF00990">
    <property type="entry name" value="GGDEF"/>
    <property type="match status" value="1"/>
</dbReference>
<dbReference type="InterPro" id="IPR033479">
    <property type="entry name" value="dCache_1"/>
</dbReference>
<dbReference type="Gene3D" id="3.20.20.450">
    <property type="entry name" value="EAL domain"/>
    <property type="match status" value="1"/>
</dbReference>
<dbReference type="AlphaFoldDB" id="A0A4R3YVC4"/>
<dbReference type="CDD" id="cd18774">
    <property type="entry name" value="PDC2_HK_sensor"/>
    <property type="match status" value="1"/>
</dbReference>
<dbReference type="Proteomes" id="UP000295515">
    <property type="component" value="Unassembled WGS sequence"/>
</dbReference>
<evidence type="ECO:0000259" key="9">
    <source>
        <dbReference type="PROSITE" id="PS50887"/>
    </source>
</evidence>
<feature type="domain" description="EAL" evidence="8">
    <location>
        <begin position="471"/>
        <end position="724"/>
    </location>
</feature>
<feature type="domain" description="EF-hand" evidence="7">
    <location>
        <begin position="207"/>
        <end position="243"/>
    </location>
</feature>
<dbReference type="EMBL" id="SMCQ01000017">
    <property type="protein sequence ID" value="TCV95344.1"/>
    <property type="molecule type" value="Genomic_DNA"/>
</dbReference>
<evidence type="ECO:0000256" key="6">
    <source>
        <dbReference type="SAM" id="Phobius"/>
    </source>
</evidence>
<protein>
    <submittedName>
        <fullName evidence="10">EAL domain-containing protein (Putative c-di-GMP-specific phosphodiesterase class I)</fullName>
    </submittedName>
</protein>
<dbReference type="InterPro" id="IPR035919">
    <property type="entry name" value="EAL_sf"/>
</dbReference>
<dbReference type="InterPro" id="IPR002048">
    <property type="entry name" value="EF_hand_dom"/>
</dbReference>
<dbReference type="SUPFAM" id="SSF141868">
    <property type="entry name" value="EAL domain-like"/>
    <property type="match status" value="1"/>
</dbReference>
<keyword evidence="2" id="KW-1003">Cell membrane</keyword>
<feature type="transmembrane region" description="Helical" evidence="6">
    <location>
        <begin position="273"/>
        <end position="292"/>
    </location>
</feature>
<dbReference type="InterPro" id="IPR050706">
    <property type="entry name" value="Cyclic-di-GMP_PDE-like"/>
</dbReference>